<evidence type="ECO:0000313" key="5">
    <source>
        <dbReference type="Proteomes" id="UP000807469"/>
    </source>
</evidence>
<evidence type="ECO:0000313" key="4">
    <source>
        <dbReference type="EMBL" id="KAF9484292.1"/>
    </source>
</evidence>
<dbReference type="GO" id="GO:0016020">
    <property type="term" value="C:membrane"/>
    <property type="evidence" value="ECO:0007669"/>
    <property type="project" value="TreeGrafter"/>
</dbReference>
<proteinExistence type="predicted"/>
<dbReference type="InterPro" id="IPR053001">
    <property type="entry name" value="MNNG_permease-like"/>
</dbReference>
<protein>
    <recommendedName>
        <fullName evidence="3">DUF3533 domain-containing protein</fullName>
    </recommendedName>
</protein>
<feature type="transmembrane region" description="Helical" evidence="2">
    <location>
        <begin position="362"/>
        <end position="386"/>
    </location>
</feature>
<evidence type="ECO:0000256" key="1">
    <source>
        <dbReference type="SAM" id="MobiDB-lite"/>
    </source>
</evidence>
<evidence type="ECO:0000256" key="2">
    <source>
        <dbReference type="SAM" id="Phobius"/>
    </source>
</evidence>
<feature type="domain" description="DUF3533" evidence="3">
    <location>
        <begin position="63"/>
        <end position="410"/>
    </location>
</feature>
<keyword evidence="2" id="KW-0812">Transmembrane</keyword>
<keyword evidence="5" id="KW-1185">Reference proteome</keyword>
<accession>A0A9P5ZB90</accession>
<reference evidence="4" key="1">
    <citation type="submission" date="2020-11" db="EMBL/GenBank/DDBJ databases">
        <authorList>
            <consortium name="DOE Joint Genome Institute"/>
            <person name="Ahrendt S."/>
            <person name="Riley R."/>
            <person name="Andreopoulos W."/>
            <person name="Labutti K."/>
            <person name="Pangilinan J."/>
            <person name="Ruiz-Duenas F.J."/>
            <person name="Barrasa J.M."/>
            <person name="Sanchez-Garcia M."/>
            <person name="Camarero S."/>
            <person name="Miyauchi S."/>
            <person name="Serrano A."/>
            <person name="Linde D."/>
            <person name="Babiker R."/>
            <person name="Drula E."/>
            <person name="Ayuso-Fernandez I."/>
            <person name="Pacheco R."/>
            <person name="Padilla G."/>
            <person name="Ferreira P."/>
            <person name="Barriuso J."/>
            <person name="Kellner H."/>
            <person name="Castanera R."/>
            <person name="Alfaro M."/>
            <person name="Ramirez L."/>
            <person name="Pisabarro A.G."/>
            <person name="Kuo A."/>
            <person name="Tritt A."/>
            <person name="Lipzen A."/>
            <person name="He G."/>
            <person name="Yan M."/>
            <person name="Ng V."/>
            <person name="Cullen D."/>
            <person name="Martin F."/>
            <person name="Rosso M.-N."/>
            <person name="Henrissat B."/>
            <person name="Hibbett D."/>
            <person name="Martinez A.T."/>
            <person name="Grigoriev I.V."/>
        </authorList>
    </citation>
    <scope>NUCLEOTIDE SEQUENCE</scope>
    <source>
        <strain evidence="4">CIRM-BRFM 674</strain>
    </source>
</reference>
<dbReference type="OrthoDB" id="2140105at2759"/>
<dbReference type="AlphaFoldDB" id="A0A9P5ZB90"/>
<feature type="transmembrane region" description="Helical" evidence="2">
    <location>
        <begin position="250"/>
        <end position="272"/>
    </location>
</feature>
<dbReference type="Proteomes" id="UP000807469">
    <property type="component" value="Unassembled WGS sequence"/>
</dbReference>
<feature type="transmembrane region" description="Helical" evidence="2">
    <location>
        <begin position="424"/>
        <end position="452"/>
    </location>
</feature>
<comment type="caution">
    <text evidence="4">The sequence shown here is derived from an EMBL/GenBank/DDBJ whole genome shotgun (WGS) entry which is preliminary data.</text>
</comment>
<feature type="transmembrane region" description="Helical" evidence="2">
    <location>
        <begin position="331"/>
        <end position="355"/>
    </location>
</feature>
<dbReference type="InterPro" id="IPR022703">
    <property type="entry name" value="DUF3533"/>
</dbReference>
<feature type="transmembrane region" description="Helical" evidence="2">
    <location>
        <begin position="54"/>
        <end position="78"/>
    </location>
</feature>
<dbReference type="PANTHER" id="PTHR34814">
    <property type="entry name" value="NITROSOGUANIDINE RESISTANCE PROTEIN SNG1"/>
    <property type="match status" value="1"/>
</dbReference>
<dbReference type="EMBL" id="MU155145">
    <property type="protein sequence ID" value="KAF9484292.1"/>
    <property type="molecule type" value="Genomic_DNA"/>
</dbReference>
<feature type="compositionally biased region" description="Low complexity" evidence="1">
    <location>
        <begin position="1"/>
        <end position="18"/>
    </location>
</feature>
<feature type="region of interest" description="Disordered" evidence="1">
    <location>
        <begin position="1"/>
        <end position="29"/>
    </location>
</feature>
<gene>
    <name evidence="4" type="ORF">BDN70DRAFT_989742</name>
</gene>
<feature type="transmembrane region" description="Helical" evidence="2">
    <location>
        <begin position="293"/>
        <end position="319"/>
    </location>
</feature>
<keyword evidence="2" id="KW-1133">Transmembrane helix</keyword>
<dbReference type="Pfam" id="PF12051">
    <property type="entry name" value="DUF3533"/>
    <property type="match status" value="1"/>
</dbReference>
<dbReference type="PANTHER" id="PTHR34814:SF1">
    <property type="entry name" value="NITROSOGUANIDINE RESISTANCE PROTEIN SNG1"/>
    <property type="match status" value="1"/>
</dbReference>
<evidence type="ECO:0000259" key="3">
    <source>
        <dbReference type="Pfam" id="PF12051"/>
    </source>
</evidence>
<organism evidence="4 5">
    <name type="scientific">Pholiota conissans</name>
    <dbReference type="NCBI Taxonomy" id="109636"/>
    <lineage>
        <taxon>Eukaryota</taxon>
        <taxon>Fungi</taxon>
        <taxon>Dikarya</taxon>
        <taxon>Basidiomycota</taxon>
        <taxon>Agaricomycotina</taxon>
        <taxon>Agaricomycetes</taxon>
        <taxon>Agaricomycetidae</taxon>
        <taxon>Agaricales</taxon>
        <taxon>Agaricineae</taxon>
        <taxon>Strophariaceae</taxon>
        <taxon>Pholiota</taxon>
    </lineage>
</organism>
<name>A0A9P5ZB90_9AGAR</name>
<keyword evidence="2" id="KW-0472">Membrane</keyword>
<sequence length="505" mass="54623">MVTTSVASSSSGAPSSLSQRNLKGKAPVHATSTTNTGGAGFFDKNPQGAAARAAYLKIFLGGCFMILILIFGILSIFWGSLWKIPARNLHGWVVDFDGGLIGQTVSTALSAPSGVSKVTWTVVPASQFPGGAQEVGAAVLEEHTWAAVTINAGSTARLMQSLSSPNTTYDGRDAITAFGVEARNENAFRSLIQPTLLASLEGISKAFAIQVAQRASNATNLAALLAQSPQTITAPISYTIINLAPFNIPVATAVIFVGLIYQVILSFFVVMIGQSARDASGITQSLNTRSLIVLRFISSFAAYFFISLFYCLLSVAFQLGFSHKFGHSGFLVFWMLNYVGMLALGLSLEAMITLLTVRFIPFFMLTLIITNVSVCVFPIEILPSFFRYGYGMPFYNISHAMRTIVFATKNRGVLCSALFSNTEFLAFFLIVGFDFGILLIWVAISVVTLPLIQQLVRRRGWDQLAHPSSPTVPLADEEKDIGDVKVIDEKDVEAVDEKELLDDRV</sequence>